<feature type="domain" description="PASTA" evidence="14">
    <location>
        <begin position="591"/>
        <end position="656"/>
    </location>
</feature>
<dbReference type="Gene3D" id="3.30.10.20">
    <property type="match status" value="4"/>
</dbReference>
<evidence type="ECO:0000256" key="9">
    <source>
        <dbReference type="ARBA" id="ARBA00048679"/>
    </source>
</evidence>
<dbReference type="PROSITE" id="PS00108">
    <property type="entry name" value="PROTEIN_KINASE_ST"/>
    <property type="match status" value="1"/>
</dbReference>
<dbReference type="CDD" id="cd06577">
    <property type="entry name" value="PASTA_pknB"/>
    <property type="match status" value="4"/>
</dbReference>
<dbReference type="CDD" id="cd14014">
    <property type="entry name" value="STKc_PknB_like"/>
    <property type="match status" value="1"/>
</dbReference>
<feature type="domain" description="PASTA" evidence="14">
    <location>
        <begin position="453"/>
        <end position="522"/>
    </location>
</feature>
<feature type="binding site" evidence="10">
    <location>
        <position position="42"/>
    </location>
    <ligand>
        <name>ATP</name>
        <dbReference type="ChEBI" id="CHEBI:30616"/>
    </ligand>
</feature>
<feature type="compositionally biased region" description="Gly residues" evidence="11">
    <location>
        <begin position="658"/>
        <end position="675"/>
    </location>
</feature>
<dbReference type="GO" id="GO:0045717">
    <property type="term" value="P:negative regulation of fatty acid biosynthetic process"/>
    <property type="evidence" value="ECO:0007669"/>
    <property type="project" value="UniProtKB-ARBA"/>
</dbReference>
<dbReference type="RefSeq" id="WP_060566127.1">
    <property type="nucleotide sequence ID" value="NZ_CP040006.1"/>
</dbReference>
<dbReference type="InterPro" id="IPR000719">
    <property type="entry name" value="Prot_kinase_dom"/>
</dbReference>
<dbReference type="Proteomes" id="UP000054686">
    <property type="component" value="Unassembled WGS sequence"/>
</dbReference>
<evidence type="ECO:0000313" key="15">
    <source>
        <dbReference type="EMBL" id="KSW13358.1"/>
    </source>
</evidence>
<evidence type="ECO:0000256" key="5">
    <source>
        <dbReference type="ARBA" id="ARBA00022741"/>
    </source>
</evidence>
<dbReference type="EC" id="2.7.11.1" evidence="1"/>
<dbReference type="Gene3D" id="3.30.200.20">
    <property type="entry name" value="Phosphorylase Kinase, domain 1"/>
    <property type="match status" value="1"/>
</dbReference>
<keyword evidence="4" id="KW-0677">Repeat</keyword>
<keyword evidence="2 15" id="KW-0723">Serine/threonine-protein kinase</keyword>
<keyword evidence="12" id="KW-1133">Transmembrane helix</keyword>
<name>A0A0V8RZC3_9ACTO</name>
<dbReference type="GO" id="GO:0005524">
    <property type="term" value="F:ATP binding"/>
    <property type="evidence" value="ECO:0007669"/>
    <property type="project" value="UniProtKB-UniRule"/>
</dbReference>
<comment type="catalytic activity">
    <reaction evidence="9">
        <text>L-seryl-[protein] + ATP = O-phospho-L-seryl-[protein] + ADP + H(+)</text>
        <dbReference type="Rhea" id="RHEA:17989"/>
        <dbReference type="Rhea" id="RHEA-COMP:9863"/>
        <dbReference type="Rhea" id="RHEA-COMP:11604"/>
        <dbReference type="ChEBI" id="CHEBI:15378"/>
        <dbReference type="ChEBI" id="CHEBI:29999"/>
        <dbReference type="ChEBI" id="CHEBI:30616"/>
        <dbReference type="ChEBI" id="CHEBI:83421"/>
        <dbReference type="ChEBI" id="CHEBI:456216"/>
        <dbReference type="EC" id="2.7.11.1"/>
    </reaction>
</comment>
<evidence type="ECO:0000256" key="8">
    <source>
        <dbReference type="ARBA" id="ARBA00047899"/>
    </source>
</evidence>
<feature type="domain" description="PASTA" evidence="14">
    <location>
        <begin position="523"/>
        <end position="589"/>
    </location>
</feature>
<dbReference type="NCBIfam" id="NF033483">
    <property type="entry name" value="PknB_PASTA_kin"/>
    <property type="match status" value="1"/>
</dbReference>
<keyword evidence="12" id="KW-0472">Membrane</keyword>
<dbReference type="PANTHER" id="PTHR43289:SF6">
    <property type="entry name" value="SERINE_THREONINE-PROTEIN KINASE NEKL-3"/>
    <property type="match status" value="1"/>
</dbReference>
<dbReference type="FunFam" id="1.10.510.10:FF:000021">
    <property type="entry name" value="Serine/threonine protein kinase"/>
    <property type="match status" value="1"/>
</dbReference>
<feature type="region of interest" description="Disordered" evidence="11">
    <location>
        <begin position="632"/>
        <end position="675"/>
    </location>
</feature>
<evidence type="ECO:0000313" key="16">
    <source>
        <dbReference type="Proteomes" id="UP000054686"/>
    </source>
</evidence>
<accession>A0A0V8RZC3</accession>
<keyword evidence="6 15" id="KW-0418">Kinase</keyword>
<evidence type="ECO:0000256" key="4">
    <source>
        <dbReference type="ARBA" id="ARBA00022737"/>
    </source>
</evidence>
<keyword evidence="3" id="KW-0808">Transferase</keyword>
<dbReference type="Pfam" id="PF03793">
    <property type="entry name" value="PASTA"/>
    <property type="match status" value="4"/>
</dbReference>
<dbReference type="PROSITE" id="PS50011">
    <property type="entry name" value="PROTEIN_KINASE_DOM"/>
    <property type="match status" value="1"/>
</dbReference>
<dbReference type="OrthoDB" id="9762169at2"/>
<evidence type="ECO:0000256" key="2">
    <source>
        <dbReference type="ARBA" id="ARBA00022527"/>
    </source>
</evidence>
<feature type="domain" description="Protein kinase" evidence="13">
    <location>
        <begin position="13"/>
        <end position="283"/>
    </location>
</feature>
<dbReference type="SMART" id="SM00220">
    <property type="entry name" value="S_TKc"/>
    <property type="match status" value="1"/>
</dbReference>
<feature type="domain" description="PASTA" evidence="14">
    <location>
        <begin position="384"/>
        <end position="452"/>
    </location>
</feature>
<evidence type="ECO:0000259" key="13">
    <source>
        <dbReference type="PROSITE" id="PS50011"/>
    </source>
</evidence>
<sequence>MAEPMAHRLAGRYEVRSLIGRGGMAEVHLGFDTRLSRVVAIKMLRRDLAQDSIFQARFRREAQSAASLNHPNIVAVYDTGEEIIEDATGRSIAVPYIVMEYVEGHTVKDLISDGTAVPINEAIEIVSGVLSALQYSHANHLVHRDIKPGNIMLTSDGKVKVMDFGIARALTDSQATMTQTNAVVGTAQYLSPEQARGETVDARSDLYSTGVVLFELLTGRPPFKGDSAVAVAYQHVEQIPPTPSSILSDIPDSLDRVVLKSLAKNREDRYPSAAAMLADLQRVARGLDVGAPPADSWATEVLPAAGMASARTAATTPMAAVPSHAPAAAMAATSTSLPAVATDDTANEAAKARKRRTAIIATVLLIALLLIGGSVWALTRGAAEPESIAVPNVVGLTQAEAKTQIEQAGFTWELNPDKVASDTVAEGSVASTDPAAGTQAEKGATVRVTISSGPDSVTLPDNLVGMSPDDARKAIEALGLKWELDSSKVASDTVPEGKVAQTNPSPGSKVKAGQTIRAYLSSGSDQVDVPDLSGMTQDQARSTLKGVGLELGNVTSVDSEKEKDRIVEQDPATGTKVKKGTAIGVSISSGKAAQVEIPTVVGMGREDAEAQLKALGLTVTIEEVAGNQPAGQVLSVEPGEGSKVEKNSTVKLKVSKGGQNGNNGGNNGNNNGNGH</sequence>
<dbReference type="SUPFAM" id="SSF56112">
    <property type="entry name" value="Protein kinase-like (PK-like)"/>
    <property type="match status" value="1"/>
</dbReference>
<evidence type="ECO:0000256" key="1">
    <source>
        <dbReference type="ARBA" id="ARBA00012513"/>
    </source>
</evidence>
<evidence type="ECO:0000259" key="14">
    <source>
        <dbReference type="PROSITE" id="PS51178"/>
    </source>
</evidence>
<proteinExistence type="predicted"/>
<keyword evidence="7 10" id="KW-0067">ATP-binding</keyword>
<reference evidence="15 16" key="1">
    <citation type="submission" date="2015-10" db="EMBL/GenBank/DDBJ databases">
        <title>Draft Genome of Actinomyces odontolyticus subsp. actinosynbacter strain XH001.</title>
        <authorList>
            <person name="Mclean J.S."/>
            <person name="He X."/>
        </authorList>
    </citation>
    <scope>NUCLEOTIDE SEQUENCE [LARGE SCALE GENOMIC DNA]</scope>
    <source>
        <strain evidence="15 16">XH001</strain>
    </source>
</reference>
<dbReference type="EMBL" id="LLVT01000001">
    <property type="protein sequence ID" value="KSW13358.1"/>
    <property type="molecule type" value="Genomic_DNA"/>
</dbReference>
<organism evidence="15 16">
    <name type="scientific">Schaalia odontolytica</name>
    <dbReference type="NCBI Taxonomy" id="1660"/>
    <lineage>
        <taxon>Bacteria</taxon>
        <taxon>Bacillati</taxon>
        <taxon>Actinomycetota</taxon>
        <taxon>Actinomycetes</taxon>
        <taxon>Actinomycetales</taxon>
        <taxon>Actinomycetaceae</taxon>
        <taxon>Schaalia</taxon>
    </lineage>
</organism>
<dbReference type="InterPro" id="IPR017441">
    <property type="entry name" value="Protein_kinase_ATP_BS"/>
</dbReference>
<dbReference type="InterPro" id="IPR008271">
    <property type="entry name" value="Ser/Thr_kinase_AS"/>
</dbReference>
<dbReference type="InterPro" id="IPR011009">
    <property type="entry name" value="Kinase-like_dom_sf"/>
</dbReference>
<dbReference type="SMART" id="SM00740">
    <property type="entry name" value="PASTA"/>
    <property type="match status" value="4"/>
</dbReference>
<dbReference type="PANTHER" id="PTHR43289">
    <property type="entry name" value="MITOGEN-ACTIVATED PROTEIN KINASE KINASE KINASE 20-RELATED"/>
    <property type="match status" value="1"/>
</dbReference>
<evidence type="ECO:0000256" key="12">
    <source>
        <dbReference type="SAM" id="Phobius"/>
    </source>
</evidence>
<dbReference type="PROSITE" id="PS51178">
    <property type="entry name" value="PASTA"/>
    <property type="match status" value="4"/>
</dbReference>
<keyword evidence="5 10" id="KW-0547">Nucleotide-binding</keyword>
<dbReference type="Pfam" id="PF00069">
    <property type="entry name" value="Pkinase"/>
    <property type="match status" value="1"/>
</dbReference>
<dbReference type="Gene3D" id="1.10.510.10">
    <property type="entry name" value="Transferase(Phosphotransferase) domain 1"/>
    <property type="match status" value="1"/>
</dbReference>
<feature type="transmembrane region" description="Helical" evidence="12">
    <location>
        <begin position="358"/>
        <end position="378"/>
    </location>
</feature>
<dbReference type="InterPro" id="IPR005543">
    <property type="entry name" value="PASTA_dom"/>
</dbReference>
<dbReference type="AlphaFoldDB" id="A0A0V8RZC3"/>
<evidence type="ECO:0000256" key="6">
    <source>
        <dbReference type="ARBA" id="ARBA00022777"/>
    </source>
</evidence>
<protein>
    <recommendedName>
        <fullName evidence="1">non-specific serine/threonine protein kinase</fullName>
        <ecNumber evidence="1">2.7.11.1</ecNumber>
    </recommendedName>
</protein>
<gene>
    <name evidence="15" type="ORF">APY09_03140</name>
</gene>
<evidence type="ECO:0000256" key="3">
    <source>
        <dbReference type="ARBA" id="ARBA00022679"/>
    </source>
</evidence>
<evidence type="ECO:0000256" key="7">
    <source>
        <dbReference type="ARBA" id="ARBA00022840"/>
    </source>
</evidence>
<comment type="caution">
    <text evidence="15">The sequence shown here is derived from an EMBL/GenBank/DDBJ whole genome shotgun (WGS) entry which is preliminary data.</text>
</comment>
<comment type="catalytic activity">
    <reaction evidence="8">
        <text>L-threonyl-[protein] + ATP = O-phospho-L-threonyl-[protein] + ADP + H(+)</text>
        <dbReference type="Rhea" id="RHEA:46608"/>
        <dbReference type="Rhea" id="RHEA-COMP:11060"/>
        <dbReference type="Rhea" id="RHEA-COMP:11605"/>
        <dbReference type="ChEBI" id="CHEBI:15378"/>
        <dbReference type="ChEBI" id="CHEBI:30013"/>
        <dbReference type="ChEBI" id="CHEBI:30616"/>
        <dbReference type="ChEBI" id="CHEBI:61977"/>
        <dbReference type="ChEBI" id="CHEBI:456216"/>
        <dbReference type="EC" id="2.7.11.1"/>
    </reaction>
</comment>
<keyword evidence="12" id="KW-0812">Transmembrane</keyword>
<dbReference type="GO" id="GO:0004674">
    <property type="term" value="F:protein serine/threonine kinase activity"/>
    <property type="evidence" value="ECO:0007669"/>
    <property type="project" value="UniProtKB-KW"/>
</dbReference>
<dbReference type="FunFam" id="3.30.200.20:FF:000035">
    <property type="entry name" value="Serine/threonine protein kinase Stk1"/>
    <property type="match status" value="1"/>
</dbReference>
<evidence type="ECO:0000256" key="10">
    <source>
        <dbReference type="PROSITE-ProRule" id="PRU10141"/>
    </source>
</evidence>
<dbReference type="PROSITE" id="PS00107">
    <property type="entry name" value="PROTEIN_KINASE_ATP"/>
    <property type="match status" value="1"/>
</dbReference>
<evidence type="ECO:0000256" key="11">
    <source>
        <dbReference type="SAM" id="MobiDB-lite"/>
    </source>
</evidence>